<keyword evidence="8" id="KW-1185">Reference proteome</keyword>
<comment type="caution">
    <text evidence="7">The sequence shown here is derived from an EMBL/GenBank/DDBJ whole genome shotgun (WGS) entry which is preliminary data.</text>
</comment>
<dbReference type="GO" id="GO:0016491">
    <property type="term" value="F:oxidoreductase activity"/>
    <property type="evidence" value="ECO:0007669"/>
    <property type="project" value="UniProtKB-KW"/>
</dbReference>
<feature type="domain" description="Acyl-CoA dehydrogenase/oxidase C-terminal" evidence="6">
    <location>
        <begin position="206"/>
        <end position="332"/>
    </location>
</feature>
<evidence type="ECO:0000313" key="7">
    <source>
        <dbReference type="EMBL" id="MEB3070314.1"/>
    </source>
</evidence>
<protein>
    <submittedName>
        <fullName evidence="7">Acyl-CoA dehydrogenase family protein</fullName>
        <ecNumber evidence="7">1.-.-.-</ecNumber>
    </submittedName>
</protein>
<dbReference type="InterPro" id="IPR037069">
    <property type="entry name" value="AcylCoA_DH/ox_N_sf"/>
</dbReference>
<evidence type="ECO:0000256" key="1">
    <source>
        <dbReference type="ARBA" id="ARBA00001974"/>
    </source>
</evidence>
<keyword evidence="4" id="KW-0274">FAD</keyword>
<dbReference type="InterPro" id="IPR036250">
    <property type="entry name" value="AcylCo_DH-like_C"/>
</dbReference>
<dbReference type="Gene3D" id="1.20.140.10">
    <property type="entry name" value="Butyryl-CoA Dehydrogenase, subunit A, domain 3"/>
    <property type="match status" value="1"/>
</dbReference>
<dbReference type="PANTHER" id="PTHR43884">
    <property type="entry name" value="ACYL-COA DEHYDROGENASE"/>
    <property type="match status" value="1"/>
</dbReference>
<dbReference type="InterPro" id="IPR009075">
    <property type="entry name" value="AcylCo_DH/oxidase_C"/>
</dbReference>
<name>A0ABU5YYU9_9MYCO</name>
<dbReference type="SUPFAM" id="SSF47203">
    <property type="entry name" value="Acyl-CoA dehydrogenase C-terminal domain-like"/>
    <property type="match status" value="1"/>
</dbReference>
<dbReference type="Gene3D" id="2.40.110.10">
    <property type="entry name" value="Butyryl-CoA Dehydrogenase, subunit A, domain 2"/>
    <property type="match status" value="1"/>
</dbReference>
<dbReference type="InterPro" id="IPR009100">
    <property type="entry name" value="AcylCoA_DH/oxidase_NM_dom_sf"/>
</dbReference>
<comment type="similarity">
    <text evidence="2">Belongs to the acyl-CoA dehydrogenase family.</text>
</comment>
<keyword evidence="5 7" id="KW-0560">Oxidoreductase</keyword>
<dbReference type="Gene3D" id="1.10.540.10">
    <property type="entry name" value="Acyl-CoA dehydrogenase/oxidase, N-terminal domain"/>
    <property type="match status" value="1"/>
</dbReference>
<dbReference type="Pfam" id="PF00441">
    <property type="entry name" value="Acyl-CoA_dh_1"/>
    <property type="match status" value="1"/>
</dbReference>
<keyword evidence="3" id="KW-0285">Flavoprotein</keyword>
<evidence type="ECO:0000256" key="5">
    <source>
        <dbReference type="ARBA" id="ARBA00023002"/>
    </source>
</evidence>
<dbReference type="PANTHER" id="PTHR43884:SF20">
    <property type="entry name" value="ACYL-COA DEHYDROGENASE FADE28"/>
    <property type="match status" value="1"/>
</dbReference>
<evidence type="ECO:0000256" key="4">
    <source>
        <dbReference type="ARBA" id="ARBA00022827"/>
    </source>
</evidence>
<sequence length="339" mass="34177">MKLSPELLDELRTTTRRALRAAAGDVIEELDLAGLLVDTGSGGSGLGEREMVLVANELGSALSPSAFLPTAVIASTFLSHADTAAAADLLAAVVGGTSRCAVALAGADTTAVEATSTADGEWSVSGSTAALISPSQSDVLLTVASTGDGAALFAVAIEHAGVTPADQLDSDRGLVDVTLVQSPARQLASPTATATGSAAAYRRSLLAVAGEQVGVARACLETAVEYAKTRTQFGSPIGSYQAIKHRCTDVLLNIELADSVVAQAADGGALDDAELAFVVAARAAVVAAESCIHIHGGIGFTWEHSAHRYLRRAQVNASLLGPSALHRNAIAVSAGLTGA</sequence>
<comment type="cofactor">
    <cofactor evidence="1">
        <name>FAD</name>
        <dbReference type="ChEBI" id="CHEBI:57692"/>
    </cofactor>
</comment>
<evidence type="ECO:0000256" key="2">
    <source>
        <dbReference type="ARBA" id="ARBA00009347"/>
    </source>
</evidence>
<proteinExistence type="inferred from homology"/>
<organism evidence="7 8">
    <name type="scientific">[Mycobacterium] vasticus</name>
    <dbReference type="NCBI Taxonomy" id="2875777"/>
    <lineage>
        <taxon>Bacteria</taxon>
        <taxon>Bacillati</taxon>
        <taxon>Actinomycetota</taxon>
        <taxon>Actinomycetes</taxon>
        <taxon>Mycobacteriales</taxon>
        <taxon>Mycobacteriaceae</taxon>
        <taxon>Mycolicibacter</taxon>
    </lineage>
</organism>
<dbReference type="RefSeq" id="WP_225398685.1">
    <property type="nucleotide sequence ID" value="NZ_JAYJJQ010000012.1"/>
</dbReference>
<reference evidence="7 8" key="1">
    <citation type="submission" date="2023-12" db="EMBL/GenBank/DDBJ databases">
        <title>Description of new species of Mycobacterium terrae complex isolated from sewage at the Sao Paulo Zoological Park Foundation in Brazil.</title>
        <authorList>
            <person name="Romagnoli C.L."/>
            <person name="Conceicao E.C."/>
            <person name="Machado E."/>
            <person name="Barreto L.B.P.F."/>
            <person name="Sharma A."/>
            <person name="Silva N.M."/>
            <person name="Marques L.E."/>
            <person name="Juliana M.A."/>
            <person name="Lourenco M.C.S."/>
            <person name="Digiampietri L.A."/>
            <person name="Suffys P.N."/>
            <person name="Viana-Niero C."/>
        </authorList>
    </citation>
    <scope>NUCLEOTIDE SEQUENCE [LARGE SCALE GENOMIC DNA]</scope>
    <source>
        <strain evidence="7 8">MYC017</strain>
    </source>
</reference>
<evidence type="ECO:0000313" key="8">
    <source>
        <dbReference type="Proteomes" id="UP001299283"/>
    </source>
</evidence>
<evidence type="ECO:0000256" key="3">
    <source>
        <dbReference type="ARBA" id="ARBA00022630"/>
    </source>
</evidence>
<gene>
    <name evidence="7" type="ORF">K5L39_14075</name>
</gene>
<dbReference type="EC" id="1.-.-.-" evidence="7"/>
<dbReference type="InterPro" id="IPR046373">
    <property type="entry name" value="Acyl-CoA_Oxase/DH_mid-dom_sf"/>
</dbReference>
<dbReference type="Proteomes" id="UP001299283">
    <property type="component" value="Unassembled WGS sequence"/>
</dbReference>
<evidence type="ECO:0000259" key="6">
    <source>
        <dbReference type="Pfam" id="PF00441"/>
    </source>
</evidence>
<dbReference type="SUPFAM" id="SSF56645">
    <property type="entry name" value="Acyl-CoA dehydrogenase NM domain-like"/>
    <property type="match status" value="1"/>
</dbReference>
<accession>A0ABU5YYU9</accession>
<dbReference type="EMBL" id="JAYJJQ010000012">
    <property type="protein sequence ID" value="MEB3070314.1"/>
    <property type="molecule type" value="Genomic_DNA"/>
</dbReference>